<dbReference type="PANTHER" id="PTHR30136:SF35">
    <property type="entry name" value="HTH-TYPE TRANSCRIPTIONAL REGULATOR RV1719"/>
    <property type="match status" value="1"/>
</dbReference>
<evidence type="ECO:0000256" key="2">
    <source>
        <dbReference type="ARBA" id="ARBA00023125"/>
    </source>
</evidence>
<dbReference type="SUPFAM" id="SSF55781">
    <property type="entry name" value="GAF domain-like"/>
    <property type="match status" value="1"/>
</dbReference>
<dbReference type="InterPro" id="IPR011991">
    <property type="entry name" value="ArsR-like_HTH"/>
</dbReference>
<dbReference type="InterPro" id="IPR036388">
    <property type="entry name" value="WH-like_DNA-bd_sf"/>
</dbReference>
<feature type="domain" description="IclR-ED" evidence="5">
    <location>
        <begin position="72"/>
        <end position="255"/>
    </location>
</feature>
<evidence type="ECO:0000256" key="3">
    <source>
        <dbReference type="ARBA" id="ARBA00023163"/>
    </source>
</evidence>
<evidence type="ECO:0000313" key="6">
    <source>
        <dbReference type="EMBL" id="CAA6828876.1"/>
    </source>
</evidence>
<dbReference type="Pfam" id="PF01614">
    <property type="entry name" value="IclR_C"/>
    <property type="match status" value="1"/>
</dbReference>
<dbReference type="GO" id="GO:0003677">
    <property type="term" value="F:DNA binding"/>
    <property type="evidence" value="ECO:0007669"/>
    <property type="project" value="UniProtKB-KW"/>
</dbReference>
<dbReference type="PROSITE" id="PS51077">
    <property type="entry name" value="HTH_ICLR"/>
    <property type="match status" value="1"/>
</dbReference>
<dbReference type="SUPFAM" id="SSF46785">
    <property type="entry name" value="Winged helix' DNA-binding domain"/>
    <property type="match status" value="1"/>
</dbReference>
<dbReference type="PROSITE" id="PS51078">
    <property type="entry name" value="ICLR_ED"/>
    <property type="match status" value="1"/>
</dbReference>
<accession>A0A6S6U707</accession>
<protein>
    <submittedName>
        <fullName evidence="6">Transcriptional regulator, IclR family</fullName>
    </submittedName>
</protein>
<dbReference type="InterPro" id="IPR029016">
    <property type="entry name" value="GAF-like_dom_sf"/>
</dbReference>
<dbReference type="InterPro" id="IPR036390">
    <property type="entry name" value="WH_DNA-bd_sf"/>
</dbReference>
<dbReference type="EMBL" id="CACVAT010000481">
    <property type="protein sequence ID" value="CAA6828876.1"/>
    <property type="molecule type" value="Genomic_DNA"/>
</dbReference>
<evidence type="ECO:0000259" key="4">
    <source>
        <dbReference type="PROSITE" id="PS51077"/>
    </source>
</evidence>
<dbReference type="InterPro" id="IPR050707">
    <property type="entry name" value="HTH_MetabolicPath_Reg"/>
</dbReference>
<keyword evidence="3" id="KW-0804">Transcription</keyword>
<evidence type="ECO:0000259" key="5">
    <source>
        <dbReference type="PROSITE" id="PS51078"/>
    </source>
</evidence>
<dbReference type="GO" id="GO:0045892">
    <property type="term" value="P:negative regulation of DNA-templated transcription"/>
    <property type="evidence" value="ECO:0007669"/>
    <property type="project" value="TreeGrafter"/>
</dbReference>
<dbReference type="Gene3D" id="1.10.10.10">
    <property type="entry name" value="Winged helix-like DNA-binding domain superfamily/Winged helix DNA-binding domain"/>
    <property type="match status" value="1"/>
</dbReference>
<reference evidence="6" key="1">
    <citation type="submission" date="2020-01" db="EMBL/GenBank/DDBJ databases">
        <authorList>
            <person name="Meier V. D."/>
            <person name="Meier V D."/>
        </authorList>
    </citation>
    <scope>NUCLEOTIDE SEQUENCE</scope>
    <source>
        <strain evidence="6">HLG_WM_MAG_09</strain>
    </source>
</reference>
<sequence length="263" mass="28962">MDSPTDKAVKTGTLGKIMDVLDAIAGTPGIRFTDVLEEVGQPRGTIHRHLSHLLEEGLVILNQDGGYELGTRFLKLASKSWQQNSLRNIAGPLLTELQQQTGETVHLAMLQGPQVVYLDKVESNQSVRMHSQIGNASPIYCTGVGKAMLSALPDEKIEGLIAQFDFHQYTEHTLKDSTAMWEEIKQIRACGYAEDREEHEMGIRCVAAPLVCKEGRLLGGISTTAPVYRIKPETLQQWRGVVTEAARSIGEACRYQLAPGHNT</sequence>
<dbReference type="InterPro" id="IPR005471">
    <property type="entry name" value="Tscrpt_reg_IclR_N"/>
</dbReference>
<keyword evidence="1" id="KW-0805">Transcription regulation</keyword>
<dbReference type="SMART" id="SM00346">
    <property type="entry name" value="HTH_ICLR"/>
    <property type="match status" value="1"/>
</dbReference>
<dbReference type="InterPro" id="IPR014757">
    <property type="entry name" value="Tscrpt_reg_IclR_C"/>
</dbReference>
<dbReference type="Pfam" id="PF09339">
    <property type="entry name" value="HTH_IclR"/>
    <property type="match status" value="1"/>
</dbReference>
<dbReference type="CDD" id="cd00090">
    <property type="entry name" value="HTH_ARSR"/>
    <property type="match status" value="1"/>
</dbReference>
<keyword evidence="2" id="KW-0238">DNA-binding</keyword>
<organism evidence="6">
    <name type="scientific">uncultured Thiotrichaceae bacterium</name>
    <dbReference type="NCBI Taxonomy" id="298394"/>
    <lineage>
        <taxon>Bacteria</taxon>
        <taxon>Pseudomonadati</taxon>
        <taxon>Pseudomonadota</taxon>
        <taxon>Gammaproteobacteria</taxon>
        <taxon>Thiotrichales</taxon>
        <taxon>Thiotrichaceae</taxon>
        <taxon>environmental samples</taxon>
    </lineage>
</organism>
<dbReference type="AlphaFoldDB" id="A0A6S6U707"/>
<feature type="domain" description="HTH iclR-type" evidence="4">
    <location>
        <begin position="11"/>
        <end position="71"/>
    </location>
</feature>
<proteinExistence type="predicted"/>
<dbReference type="PANTHER" id="PTHR30136">
    <property type="entry name" value="HELIX-TURN-HELIX TRANSCRIPTIONAL REGULATOR, ICLR FAMILY"/>
    <property type="match status" value="1"/>
</dbReference>
<name>A0A6S6U707_9GAMM</name>
<evidence type="ECO:0000256" key="1">
    <source>
        <dbReference type="ARBA" id="ARBA00023015"/>
    </source>
</evidence>
<dbReference type="Gene3D" id="3.30.450.40">
    <property type="match status" value="1"/>
</dbReference>
<gene>
    <name evidence="6" type="ORF">HELGO_WM51465</name>
</gene>
<dbReference type="GO" id="GO:0003700">
    <property type="term" value="F:DNA-binding transcription factor activity"/>
    <property type="evidence" value="ECO:0007669"/>
    <property type="project" value="TreeGrafter"/>
</dbReference>